<proteinExistence type="predicted"/>
<dbReference type="AlphaFoldDB" id="A0A2T1HSX8"/>
<dbReference type="OrthoDB" id="8019615at2"/>
<protein>
    <submittedName>
        <fullName evidence="2">Uncharacterized protein</fullName>
    </submittedName>
</protein>
<gene>
    <name evidence="2" type="ORF">SLNSH_12720</name>
</gene>
<evidence type="ECO:0000256" key="1">
    <source>
        <dbReference type="SAM" id="SignalP"/>
    </source>
</evidence>
<dbReference type="EMBL" id="PVZS01000012">
    <property type="protein sequence ID" value="PSC04629.1"/>
    <property type="molecule type" value="Genomic_DNA"/>
</dbReference>
<evidence type="ECO:0000313" key="3">
    <source>
        <dbReference type="Proteomes" id="UP000239772"/>
    </source>
</evidence>
<comment type="caution">
    <text evidence="2">The sequence shown here is derived from an EMBL/GenBank/DDBJ whole genome shotgun (WGS) entry which is preliminary data.</text>
</comment>
<keyword evidence="3" id="KW-1185">Reference proteome</keyword>
<feature type="signal peptide" evidence="1">
    <location>
        <begin position="1"/>
        <end position="22"/>
    </location>
</feature>
<dbReference type="Proteomes" id="UP000239772">
    <property type="component" value="Unassembled WGS sequence"/>
</dbReference>
<dbReference type="RefSeq" id="WP_106337374.1">
    <property type="nucleotide sequence ID" value="NZ_PVZS01000012.1"/>
</dbReference>
<feature type="chain" id="PRO_5015445543" evidence="1">
    <location>
        <begin position="23"/>
        <end position="150"/>
    </location>
</feature>
<keyword evidence="1" id="KW-0732">Signal</keyword>
<reference evidence="3" key="1">
    <citation type="submission" date="2018-03" db="EMBL/GenBank/DDBJ databases">
        <authorList>
            <person name="Sun L."/>
            <person name="Liu H."/>
            <person name="Chen W."/>
            <person name="Huang K."/>
            <person name="Liu W."/>
            <person name="Gao X."/>
        </authorList>
    </citation>
    <scope>NUCLEOTIDE SEQUENCE [LARGE SCALE GENOMIC DNA]</scope>
    <source>
        <strain evidence="3">SH9</strain>
    </source>
</reference>
<organism evidence="2 3">
    <name type="scientific">Alsobacter soli</name>
    <dbReference type="NCBI Taxonomy" id="2109933"/>
    <lineage>
        <taxon>Bacteria</taxon>
        <taxon>Pseudomonadati</taxon>
        <taxon>Pseudomonadota</taxon>
        <taxon>Alphaproteobacteria</taxon>
        <taxon>Hyphomicrobiales</taxon>
        <taxon>Alsobacteraceae</taxon>
        <taxon>Alsobacter</taxon>
    </lineage>
</organism>
<evidence type="ECO:0000313" key="2">
    <source>
        <dbReference type="EMBL" id="PSC04629.1"/>
    </source>
</evidence>
<sequence>MRIAAAALGAALVMGVASPSFAQAPAECAAIGPMLKQRGELLQRVQAFHKKKPTAVEACSVFSNLAANGSKVMPWLKANQDWCHVPPEVAQNIGAQEAAVNKAKANACQAAATQKKMEAQAKKGGGQAPGLFGGGDDVVGGPIKMPQGAL</sequence>
<name>A0A2T1HSX8_9HYPH</name>
<accession>A0A2T1HSX8</accession>